<evidence type="ECO:0008006" key="6">
    <source>
        <dbReference type="Google" id="ProtNLM"/>
    </source>
</evidence>
<dbReference type="AlphaFoldDB" id="A0AAD5WBI1"/>
<comment type="similarity">
    <text evidence="3">Belongs to the heat shock protein 70 family.</text>
</comment>
<name>A0AAD5WBI1_9POAL</name>
<dbReference type="FunFam" id="3.90.640.10:FF:000002">
    <property type="entry name" value="Heat shock 70 kDa"/>
    <property type="match status" value="1"/>
</dbReference>
<keyword evidence="1 3" id="KW-0547">Nucleotide-binding</keyword>
<evidence type="ECO:0000256" key="3">
    <source>
        <dbReference type="RuleBase" id="RU003322"/>
    </source>
</evidence>
<dbReference type="SUPFAM" id="SSF100920">
    <property type="entry name" value="Heat shock protein 70kD (HSP70), peptide-binding domain"/>
    <property type="match status" value="1"/>
</dbReference>
<dbReference type="InterPro" id="IPR043129">
    <property type="entry name" value="ATPase_NBD"/>
</dbReference>
<dbReference type="SUPFAM" id="SSF100934">
    <property type="entry name" value="Heat shock protein 70kD (HSP70), C-terminal subdomain"/>
    <property type="match status" value="1"/>
</dbReference>
<protein>
    <recommendedName>
        <fullName evidence="6">Heat shock protein 70</fullName>
    </recommendedName>
</protein>
<organism evidence="4 5">
    <name type="scientific">Rhynchospora tenuis</name>
    <dbReference type="NCBI Taxonomy" id="198213"/>
    <lineage>
        <taxon>Eukaryota</taxon>
        <taxon>Viridiplantae</taxon>
        <taxon>Streptophyta</taxon>
        <taxon>Embryophyta</taxon>
        <taxon>Tracheophyta</taxon>
        <taxon>Spermatophyta</taxon>
        <taxon>Magnoliopsida</taxon>
        <taxon>Liliopsida</taxon>
        <taxon>Poales</taxon>
        <taxon>Cyperaceae</taxon>
        <taxon>Cyperoideae</taxon>
        <taxon>Rhynchosporeae</taxon>
        <taxon>Rhynchospora</taxon>
    </lineage>
</organism>
<dbReference type="PRINTS" id="PR00301">
    <property type="entry name" value="HEATSHOCK70"/>
</dbReference>
<dbReference type="GO" id="GO:0140662">
    <property type="term" value="F:ATP-dependent protein folding chaperone"/>
    <property type="evidence" value="ECO:0007669"/>
    <property type="project" value="InterPro"/>
</dbReference>
<dbReference type="EMBL" id="JAMRDG010000002">
    <property type="protein sequence ID" value="KAJ3685516.1"/>
    <property type="molecule type" value="Genomic_DNA"/>
</dbReference>
<dbReference type="PROSITE" id="PS00297">
    <property type="entry name" value="HSP70_1"/>
    <property type="match status" value="1"/>
</dbReference>
<proteinExistence type="inferred from homology"/>
<keyword evidence="2 3" id="KW-0067">ATP-binding</keyword>
<accession>A0AAD5WBI1</accession>
<dbReference type="Gene3D" id="3.30.420.40">
    <property type="match status" value="2"/>
</dbReference>
<comment type="caution">
    <text evidence="4">The sequence shown here is derived from an EMBL/GenBank/DDBJ whole genome shotgun (WGS) entry which is preliminary data.</text>
</comment>
<dbReference type="NCBIfam" id="NF001413">
    <property type="entry name" value="PRK00290.1"/>
    <property type="match status" value="1"/>
</dbReference>
<dbReference type="FunFam" id="3.30.30.30:FF:000001">
    <property type="entry name" value="heat shock 70 kDa protein-like"/>
    <property type="match status" value="1"/>
</dbReference>
<evidence type="ECO:0000313" key="5">
    <source>
        <dbReference type="Proteomes" id="UP001210211"/>
    </source>
</evidence>
<keyword evidence="5" id="KW-1185">Reference proteome</keyword>
<dbReference type="SUPFAM" id="SSF53067">
    <property type="entry name" value="Actin-like ATPase domain"/>
    <property type="match status" value="2"/>
</dbReference>
<dbReference type="Gene3D" id="3.30.30.30">
    <property type="match status" value="1"/>
</dbReference>
<dbReference type="InterPro" id="IPR013126">
    <property type="entry name" value="Hsp_70_fam"/>
</dbReference>
<sequence length="661" mass="74400">MEYKTEEPVIGIDLGTTYSCVGLWQQQQNRVEIIANDQGNRTTPSCVAFRGSERLVGESAKHQTAMNPTNTIFAVKRLIGRRFSDVTVQSDLKLWPFKVIAGLGDKPKISVRFKGEDKIFAPEEISSMVLIKMKETAESFAGCTIKNSVVTVPAYFNDAQRQATKDAGRIAGLNIMRILDEPTAAALAYGFGDERNSGMKKKVLVFDLGGGTFDVSLLSIKNDVFEVKATAGDTHIGGEDFDSRMVEHFIAEFKRKHKKDIGANPRALSRLRTACERAKRMLSTTTCTAIQVDCIFEGIDFDSSITRACFEELNLALFRSCLETVKRCLQDAETTKESIDEVVLVGGSTRIPKVQQFLQDYFNGKELCKSINPDEAVAYGATLQAAKLSGQGNKDIQSLVLIDVTPLSLGIETEGDTFTVLIHRNTPIPVKKDKIFTTGVDFQSVVAIKVFEGERARTEDNNLLGQFKLTGILRALRGVPQIKVCFEIDADGILHVTAEDTSTSVKQHMTLINVDRLTTEEIERMIEDAERFKAEDEAHMRKVRARNKLENFAYDLRNAVNEKKVCRSVTSVHRRYIKDAVKLVIKWLKQKELLSEHVYEKKMDELKRDCFPHVATIYQNCRNNLDYTDNLFTRFYMLRIGHVTQNPKIEEYESEMSDLSD</sequence>
<evidence type="ECO:0000256" key="1">
    <source>
        <dbReference type="ARBA" id="ARBA00022741"/>
    </source>
</evidence>
<dbReference type="InterPro" id="IPR029048">
    <property type="entry name" value="HSP70_C_sf"/>
</dbReference>
<dbReference type="InterPro" id="IPR029047">
    <property type="entry name" value="HSP70_peptide-bd_sf"/>
</dbReference>
<dbReference type="Gene3D" id="3.90.640.10">
    <property type="entry name" value="Actin, Chain A, domain 4"/>
    <property type="match status" value="1"/>
</dbReference>
<dbReference type="FunFam" id="2.60.34.10:FF:000002">
    <property type="entry name" value="Heat shock 70 kDa"/>
    <property type="match status" value="1"/>
</dbReference>
<dbReference type="PROSITE" id="PS00329">
    <property type="entry name" value="HSP70_2"/>
    <property type="match status" value="1"/>
</dbReference>
<dbReference type="PROSITE" id="PS01036">
    <property type="entry name" value="HSP70_3"/>
    <property type="match status" value="1"/>
</dbReference>
<dbReference type="Gene3D" id="2.60.34.10">
    <property type="entry name" value="Substrate Binding Domain Of DNAk, Chain A, domain 1"/>
    <property type="match status" value="1"/>
</dbReference>
<dbReference type="Pfam" id="PF00012">
    <property type="entry name" value="HSP70"/>
    <property type="match status" value="1"/>
</dbReference>
<evidence type="ECO:0000313" key="4">
    <source>
        <dbReference type="EMBL" id="KAJ3685516.1"/>
    </source>
</evidence>
<evidence type="ECO:0000256" key="2">
    <source>
        <dbReference type="ARBA" id="ARBA00022840"/>
    </source>
</evidence>
<dbReference type="InterPro" id="IPR018181">
    <property type="entry name" value="Heat_shock_70_CS"/>
</dbReference>
<dbReference type="Gene3D" id="1.20.1270.10">
    <property type="match status" value="1"/>
</dbReference>
<dbReference type="FunFam" id="3.30.420.40:FF:000026">
    <property type="entry name" value="Heat shock protein 70"/>
    <property type="match status" value="1"/>
</dbReference>
<dbReference type="PANTHER" id="PTHR19375">
    <property type="entry name" value="HEAT SHOCK PROTEIN 70KDA"/>
    <property type="match status" value="1"/>
</dbReference>
<dbReference type="Proteomes" id="UP001210211">
    <property type="component" value="Unassembled WGS sequence"/>
</dbReference>
<gene>
    <name evidence="4" type="ORF">LUZ61_014680</name>
</gene>
<reference evidence="4 5" key="1">
    <citation type="journal article" date="2022" name="Cell">
        <title>Repeat-based holocentromeres influence genome architecture and karyotype evolution.</title>
        <authorList>
            <person name="Hofstatter P.G."/>
            <person name="Thangavel G."/>
            <person name="Lux T."/>
            <person name="Neumann P."/>
            <person name="Vondrak T."/>
            <person name="Novak P."/>
            <person name="Zhang M."/>
            <person name="Costa L."/>
            <person name="Castellani M."/>
            <person name="Scott A."/>
            <person name="Toegelov H."/>
            <person name="Fuchs J."/>
            <person name="Mata-Sucre Y."/>
            <person name="Dias Y."/>
            <person name="Vanzela A.L.L."/>
            <person name="Huettel B."/>
            <person name="Almeida C.C.S."/>
            <person name="Simkova H."/>
            <person name="Souza G."/>
            <person name="Pedrosa-Harand A."/>
            <person name="Macas J."/>
            <person name="Mayer K.F.X."/>
            <person name="Houben A."/>
            <person name="Marques A."/>
        </authorList>
    </citation>
    <scope>NUCLEOTIDE SEQUENCE [LARGE SCALE GENOMIC DNA]</scope>
    <source>
        <strain evidence="4">RhyTen1mFocal</strain>
    </source>
</reference>
<dbReference type="GO" id="GO:0005524">
    <property type="term" value="F:ATP binding"/>
    <property type="evidence" value="ECO:0007669"/>
    <property type="project" value="UniProtKB-KW"/>
</dbReference>